<dbReference type="InterPro" id="IPR041583">
    <property type="entry name" value="TetR_C_31"/>
</dbReference>
<keyword evidence="5" id="KW-1185">Reference proteome</keyword>
<sequence length="174" mass="18166">MTSVRERLLEAAVELIAEKGWGAVSTRVLADRAGVGSGVVHYHFDSTQAVLVEASVGALRAALAGLPDLLDSSPTPEHAVDALFSALDEAGGQELFVETFLAASRNDALRQAVGELLAEFRRVLSAWLAARGVPTPDATAAVLAAAVDGVLLHRALDPDLSRAVVVPVLGRVLR</sequence>
<evidence type="ECO:0000313" key="4">
    <source>
        <dbReference type="EMBL" id="RKT55020.1"/>
    </source>
</evidence>
<gene>
    <name evidence="4" type="ORF">C8E97_3676</name>
</gene>
<dbReference type="OrthoDB" id="5242433at2"/>
<comment type="caution">
    <text evidence="4">The sequence shown here is derived from an EMBL/GenBank/DDBJ whole genome shotgun (WGS) entry which is preliminary data.</text>
</comment>
<reference evidence="4 5" key="1">
    <citation type="submission" date="2018-10" db="EMBL/GenBank/DDBJ databases">
        <title>Sequencing the genomes of 1000 actinobacteria strains.</title>
        <authorList>
            <person name="Klenk H.-P."/>
        </authorList>
    </citation>
    <scope>NUCLEOTIDE SEQUENCE [LARGE SCALE GENOMIC DNA]</scope>
    <source>
        <strain evidence="4 5">DSM 43800</strain>
    </source>
</reference>
<dbReference type="InterPro" id="IPR001647">
    <property type="entry name" value="HTH_TetR"/>
</dbReference>
<evidence type="ECO:0000259" key="3">
    <source>
        <dbReference type="PROSITE" id="PS50977"/>
    </source>
</evidence>
<dbReference type="AlphaFoldDB" id="A0A495W1M1"/>
<evidence type="ECO:0000256" key="1">
    <source>
        <dbReference type="ARBA" id="ARBA00023125"/>
    </source>
</evidence>
<name>A0A495W1M1_9PSEU</name>
<dbReference type="RefSeq" id="WP_121006801.1">
    <property type="nucleotide sequence ID" value="NZ_RBXO01000001.1"/>
</dbReference>
<dbReference type="Pfam" id="PF17940">
    <property type="entry name" value="TetR_C_31"/>
    <property type="match status" value="1"/>
</dbReference>
<feature type="domain" description="HTH tetR-type" evidence="3">
    <location>
        <begin position="2"/>
        <end position="62"/>
    </location>
</feature>
<dbReference type="SUPFAM" id="SSF48498">
    <property type="entry name" value="Tetracyclin repressor-like, C-terminal domain"/>
    <property type="match status" value="1"/>
</dbReference>
<dbReference type="SUPFAM" id="SSF46689">
    <property type="entry name" value="Homeodomain-like"/>
    <property type="match status" value="1"/>
</dbReference>
<keyword evidence="1 2" id="KW-0238">DNA-binding</keyword>
<dbReference type="InterPro" id="IPR036271">
    <property type="entry name" value="Tet_transcr_reg_TetR-rel_C_sf"/>
</dbReference>
<dbReference type="PROSITE" id="PS50977">
    <property type="entry name" value="HTH_TETR_2"/>
    <property type="match status" value="1"/>
</dbReference>
<dbReference type="Proteomes" id="UP000282084">
    <property type="component" value="Unassembled WGS sequence"/>
</dbReference>
<dbReference type="PRINTS" id="PR00455">
    <property type="entry name" value="HTHTETR"/>
</dbReference>
<dbReference type="InterPro" id="IPR050109">
    <property type="entry name" value="HTH-type_TetR-like_transc_reg"/>
</dbReference>
<organism evidence="4 5">
    <name type="scientific">Saccharothrix australiensis</name>
    <dbReference type="NCBI Taxonomy" id="2072"/>
    <lineage>
        <taxon>Bacteria</taxon>
        <taxon>Bacillati</taxon>
        <taxon>Actinomycetota</taxon>
        <taxon>Actinomycetes</taxon>
        <taxon>Pseudonocardiales</taxon>
        <taxon>Pseudonocardiaceae</taxon>
        <taxon>Saccharothrix</taxon>
    </lineage>
</organism>
<dbReference type="PANTHER" id="PTHR30055">
    <property type="entry name" value="HTH-TYPE TRANSCRIPTIONAL REGULATOR RUTR"/>
    <property type="match status" value="1"/>
</dbReference>
<dbReference type="PANTHER" id="PTHR30055:SF219">
    <property type="entry name" value="TRANSCRIPTIONAL REGULATORY PROTEIN"/>
    <property type="match status" value="1"/>
</dbReference>
<dbReference type="Gene3D" id="1.10.357.10">
    <property type="entry name" value="Tetracycline Repressor, domain 2"/>
    <property type="match status" value="1"/>
</dbReference>
<dbReference type="Pfam" id="PF00440">
    <property type="entry name" value="TetR_N"/>
    <property type="match status" value="1"/>
</dbReference>
<evidence type="ECO:0000256" key="2">
    <source>
        <dbReference type="PROSITE-ProRule" id="PRU00335"/>
    </source>
</evidence>
<protein>
    <submittedName>
        <fullName evidence="4">TetR family transcriptional regulator</fullName>
    </submittedName>
</protein>
<dbReference type="GO" id="GO:0003700">
    <property type="term" value="F:DNA-binding transcription factor activity"/>
    <property type="evidence" value="ECO:0007669"/>
    <property type="project" value="TreeGrafter"/>
</dbReference>
<proteinExistence type="predicted"/>
<dbReference type="InterPro" id="IPR009057">
    <property type="entry name" value="Homeodomain-like_sf"/>
</dbReference>
<evidence type="ECO:0000313" key="5">
    <source>
        <dbReference type="Proteomes" id="UP000282084"/>
    </source>
</evidence>
<dbReference type="GO" id="GO:0000976">
    <property type="term" value="F:transcription cis-regulatory region binding"/>
    <property type="evidence" value="ECO:0007669"/>
    <property type="project" value="TreeGrafter"/>
</dbReference>
<accession>A0A495W1M1</accession>
<dbReference type="EMBL" id="RBXO01000001">
    <property type="protein sequence ID" value="RKT55020.1"/>
    <property type="molecule type" value="Genomic_DNA"/>
</dbReference>
<feature type="DNA-binding region" description="H-T-H motif" evidence="2">
    <location>
        <begin position="25"/>
        <end position="44"/>
    </location>
</feature>